<dbReference type="GO" id="GO:0005737">
    <property type="term" value="C:cytoplasm"/>
    <property type="evidence" value="ECO:0007669"/>
    <property type="project" value="InterPro"/>
</dbReference>
<proteinExistence type="predicted"/>
<organism evidence="2 3">
    <name type="scientific">Zooshikella ganghwensis</name>
    <dbReference type="NCBI Taxonomy" id="202772"/>
    <lineage>
        <taxon>Bacteria</taxon>
        <taxon>Pseudomonadati</taxon>
        <taxon>Pseudomonadota</taxon>
        <taxon>Gammaproteobacteria</taxon>
        <taxon>Oceanospirillales</taxon>
        <taxon>Zooshikellaceae</taxon>
        <taxon>Zooshikella</taxon>
    </lineage>
</organism>
<name>A0A4P9VNT2_9GAMM</name>
<dbReference type="PANTHER" id="PTHR31367">
    <property type="entry name" value="CYTOSOLIC 5'-NUCLEOTIDASE 1 FAMILY MEMBER"/>
    <property type="match status" value="1"/>
</dbReference>
<dbReference type="GO" id="GO:0000287">
    <property type="term" value="F:magnesium ion binding"/>
    <property type="evidence" value="ECO:0007669"/>
    <property type="project" value="InterPro"/>
</dbReference>
<dbReference type="GO" id="GO:0008253">
    <property type="term" value="F:5'-nucleotidase activity"/>
    <property type="evidence" value="ECO:0007669"/>
    <property type="project" value="InterPro"/>
</dbReference>
<reference evidence="2 3" key="1">
    <citation type="submission" date="2017-04" db="EMBL/GenBank/DDBJ databases">
        <title>Draft genome sequence of Zooshikella ganghwensis VG4 isolated from Red Sea sediments.</title>
        <authorList>
            <person name="Rehman Z."/>
            <person name="Alam I."/>
            <person name="Kamau A."/>
            <person name="Bajic V."/>
            <person name="Leiknes T."/>
        </authorList>
    </citation>
    <scope>NUCLEOTIDE SEQUENCE [LARGE SCALE GENOMIC DNA]</scope>
    <source>
        <strain evidence="2 3">VG4</strain>
    </source>
</reference>
<evidence type="ECO:0000313" key="3">
    <source>
        <dbReference type="Proteomes" id="UP000257039"/>
    </source>
</evidence>
<dbReference type="Proteomes" id="UP000257039">
    <property type="component" value="Unassembled WGS sequence"/>
</dbReference>
<dbReference type="PANTHER" id="PTHR31367:SF5">
    <property type="entry name" value="CYTOSOLIC 5'-NUCLEOTIDASE 1A"/>
    <property type="match status" value="1"/>
</dbReference>
<dbReference type="RefSeq" id="WP_094787346.1">
    <property type="nucleotide sequence ID" value="NZ_NDXW01000001.1"/>
</dbReference>
<protein>
    <submittedName>
        <fullName evidence="2">5'-nucleotidase</fullName>
    </submittedName>
</protein>
<gene>
    <name evidence="2" type="ORF">B9G39_12145</name>
</gene>
<dbReference type="GO" id="GO:0000166">
    <property type="term" value="F:nucleotide binding"/>
    <property type="evidence" value="ECO:0007669"/>
    <property type="project" value="InterPro"/>
</dbReference>
<dbReference type="EMBL" id="NDXW01000001">
    <property type="protein sequence ID" value="RDH44137.1"/>
    <property type="molecule type" value="Genomic_DNA"/>
</dbReference>
<comment type="caution">
    <text evidence="2">The sequence shown here is derived from an EMBL/GenBank/DDBJ whole genome shotgun (WGS) entry which is preliminary data.</text>
</comment>
<keyword evidence="3" id="KW-1185">Reference proteome</keyword>
<feature type="compositionally biased region" description="Acidic residues" evidence="1">
    <location>
        <begin position="304"/>
        <end position="313"/>
    </location>
</feature>
<sequence length="313" mass="34286">MTTPHEKLVIAVSSRALFDLDEGHQIFLNEGLDAYSEYQITHENEILTPGQAFPLVKKLLSINQQLPGDPKVEVILLSRNSADTGLRVFNSISHYQLPIERAAFCGGRSPYRYVSAFGCHLFLSTHAEDVSSALQAGYAAATILPTARKTPQADEGELCFAFDGDAVIFSDEAERIYKSSGLAAFSASEKAKAAANEPLSGGPFKAFLSALHNLQQQFPVNECPIRTALVTARSAPAHERVIKTLREWGIRLDESLFLGGLTKAAFLKAFHADVFFDDQTIHCESAREHVTTGHVPHGIANEPPTEEDQQQNH</sequence>
<dbReference type="Pfam" id="PF06189">
    <property type="entry name" value="5-nucleotidase"/>
    <property type="match status" value="1"/>
</dbReference>
<evidence type="ECO:0000313" key="2">
    <source>
        <dbReference type="EMBL" id="RDH44137.1"/>
    </source>
</evidence>
<dbReference type="GO" id="GO:0009117">
    <property type="term" value="P:nucleotide metabolic process"/>
    <property type="evidence" value="ECO:0007669"/>
    <property type="project" value="InterPro"/>
</dbReference>
<dbReference type="AlphaFoldDB" id="A0A4P9VNT2"/>
<evidence type="ECO:0000256" key="1">
    <source>
        <dbReference type="SAM" id="MobiDB-lite"/>
    </source>
</evidence>
<dbReference type="InterPro" id="IPR010394">
    <property type="entry name" value="5-nucleotidase"/>
</dbReference>
<feature type="region of interest" description="Disordered" evidence="1">
    <location>
        <begin position="294"/>
        <end position="313"/>
    </location>
</feature>
<accession>A0A4P9VNT2</accession>